<evidence type="ECO:0000313" key="4">
    <source>
        <dbReference type="EMBL" id="HIW77621.1"/>
    </source>
</evidence>
<keyword evidence="1 4" id="KW-0808">Transferase</keyword>
<protein>
    <submittedName>
        <fullName evidence="4">Glycosyltransferase</fullName>
        <ecNumber evidence="4">2.4.-.-</ecNumber>
    </submittedName>
</protein>
<evidence type="ECO:0000259" key="2">
    <source>
        <dbReference type="Pfam" id="PF00534"/>
    </source>
</evidence>
<proteinExistence type="predicted"/>
<feature type="domain" description="Glycosyltransferase subfamily 4-like N-terminal" evidence="3">
    <location>
        <begin position="18"/>
        <end position="192"/>
    </location>
</feature>
<dbReference type="Proteomes" id="UP000824264">
    <property type="component" value="Unassembled WGS sequence"/>
</dbReference>
<evidence type="ECO:0000259" key="3">
    <source>
        <dbReference type="Pfam" id="PF13439"/>
    </source>
</evidence>
<dbReference type="Gene3D" id="3.40.50.2000">
    <property type="entry name" value="Glycogen Phosphorylase B"/>
    <property type="match status" value="4"/>
</dbReference>
<dbReference type="CDD" id="cd03809">
    <property type="entry name" value="GT4_MtfB-like"/>
    <property type="match status" value="1"/>
</dbReference>
<evidence type="ECO:0000256" key="1">
    <source>
        <dbReference type="ARBA" id="ARBA00022679"/>
    </source>
</evidence>
<comment type="caution">
    <text evidence="4">The sequence shown here is derived from an EMBL/GenBank/DDBJ whole genome shotgun (WGS) entry which is preliminary data.</text>
</comment>
<gene>
    <name evidence="4" type="ORF">H9874_00540</name>
</gene>
<dbReference type="SUPFAM" id="SSF53756">
    <property type="entry name" value="UDP-Glycosyltransferase/glycogen phosphorylase"/>
    <property type="match status" value="2"/>
</dbReference>
<dbReference type="AlphaFoldDB" id="A0A9D1QZZ3"/>
<feature type="domain" description="Glycosyl transferase family 1" evidence="2">
    <location>
        <begin position="226"/>
        <end position="371"/>
    </location>
</feature>
<keyword evidence="4" id="KW-0328">Glycosyltransferase</keyword>
<evidence type="ECO:0000313" key="5">
    <source>
        <dbReference type="Proteomes" id="UP000824264"/>
    </source>
</evidence>
<reference evidence="4" key="1">
    <citation type="journal article" date="2021" name="PeerJ">
        <title>Extensive microbial diversity within the chicken gut microbiome revealed by metagenomics and culture.</title>
        <authorList>
            <person name="Gilroy R."/>
            <person name="Ravi A."/>
            <person name="Getino M."/>
            <person name="Pursley I."/>
            <person name="Horton D.L."/>
            <person name="Alikhan N.F."/>
            <person name="Baker D."/>
            <person name="Gharbi K."/>
            <person name="Hall N."/>
            <person name="Watson M."/>
            <person name="Adriaenssens E.M."/>
            <person name="Foster-Nyarko E."/>
            <person name="Jarju S."/>
            <person name="Secka A."/>
            <person name="Antonio M."/>
            <person name="Oren A."/>
            <person name="Chaudhuri R.R."/>
            <person name="La Ragione R."/>
            <person name="Hildebrand F."/>
            <person name="Pallen M.J."/>
        </authorList>
    </citation>
    <scope>NUCLEOTIDE SEQUENCE</scope>
    <source>
        <strain evidence="4">ChiSxjej5B17-1746</strain>
    </source>
</reference>
<feature type="domain" description="Glycosyl transferase family 1" evidence="2">
    <location>
        <begin position="599"/>
        <end position="735"/>
    </location>
</feature>
<dbReference type="PANTHER" id="PTHR46401">
    <property type="entry name" value="GLYCOSYLTRANSFERASE WBBK-RELATED"/>
    <property type="match status" value="1"/>
</dbReference>
<dbReference type="CDD" id="cd03801">
    <property type="entry name" value="GT4_PimA-like"/>
    <property type="match status" value="1"/>
</dbReference>
<dbReference type="PANTHER" id="PTHR46401:SF2">
    <property type="entry name" value="GLYCOSYLTRANSFERASE WBBK-RELATED"/>
    <property type="match status" value="1"/>
</dbReference>
<dbReference type="Pfam" id="PF13439">
    <property type="entry name" value="Glyco_transf_4"/>
    <property type="match status" value="1"/>
</dbReference>
<dbReference type="EMBL" id="DXGI01000018">
    <property type="protein sequence ID" value="HIW77621.1"/>
    <property type="molecule type" value="Genomic_DNA"/>
</dbReference>
<sequence>MRIVIDLQGCQAAGRLRGVGRYTVALAKHIINNRGDHEVLLAANGHFRDTLDDIRDCFYGCIDGSALKIWDCCRANGENEALDGLLYEYFIRSLEPDILLITGLFERDAVLSVRAYANTPVAAIFYDAIPCLYKDYYLADDEDYVRYARRLHMLKKADVVFAPSRCAAEDYRRCVDARPDRVVTLPPAADPDFTASAASLDEGTIRGICRRNAITKPFVLGIGGDRRKNAEGLLTAFSLLPPALRERYQLVIAGVSDPREKASLRRHAENWGLKEHETRLLGPMPDTDLQALYRACHLFVFPSLYEGFGLPLLEAMACGAPAISSSSSSLPEIMDCDEALFEAENPRSLVDKLLRALTDEAFRARLIRHGTRRMKTFSWDKTAQKALRALEETVAGRPQKRLKLAYVSPFLPEKSGISFYSAELVPELEKHYDVTCVVLDDKAALRENIRLSFRPVSWFEEHFRDFDRVLYHFGNSEFHIHMFDLLRRFPGVVVLHDFFLSGAHLAREAFAGIPAAFSRELFHAHGYDAIRTQYDHGTHEAMMRYPVSASVMEQSLGVISHSRYSRQLAETWYGEAYTRQWRVIPLLQRENARSANDRALRESLGIGKDTFVICSFGFLTSTKKNCDLIEGWLASELAGHKDMLLVFVGEHGDPNNKKRMEKLLSNRRDKERVRVTGWASEEDFETYMKVCDVAVQLRTSSRGETSAAILTALSYGIPTITNKNGSFAELPEGTVVMLEDDFQTKELAQALNGLWK</sequence>
<dbReference type="InterPro" id="IPR028098">
    <property type="entry name" value="Glyco_trans_4-like_N"/>
</dbReference>
<reference evidence="4" key="2">
    <citation type="submission" date="2021-04" db="EMBL/GenBank/DDBJ databases">
        <authorList>
            <person name="Gilroy R."/>
        </authorList>
    </citation>
    <scope>NUCLEOTIDE SEQUENCE</scope>
    <source>
        <strain evidence="4">ChiSxjej5B17-1746</strain>
    </source>
</reference>
<dbReference type="InterPro" id="IPR001296">
    <property type="entry name" value="Glyco_trans_1"/>
</dbReference>
<dbReference type="GO" id="GO:0016757">
    <property type="term" value="F:glycosyltransferase activity"/>
    <property type="evidence" value="ECO:0007669"/>
    <property type="project" value="UniProtKB-KW"/>
</dbReference>
<dbReference type="Pfam" id="PF00534">
    <property type="entry name" value="Glycos_transf_1"/>
    <property type="match status" value="2"/>
</dbReference>
<organism evidence="4 5">
    <name type="scientific">Candidatus Bilophila faecipullorum</name>
    <dbReference type="NCBI Taxonomy" id="2838482"/>
    <lineage>
        <taxon>Bacteria</taxon>
        <taxon>Pseudomonadati</taxon>
        <taxon>Thermodesulfobacteriota</taxon>
        <taxon>Desulfovibrionia</taxon>
        <taxon>Desulfovibrionales</taxon>
        <taxon>Desulfovibrionaceae</taxon>
        <taxon>Bilophila</taxon>
    </lineage>
</organism>
<accession>A0A9D1QZZ3</accession>
<feature type="non-terminal residue" evidence="4">
    <location>
        <position position="756"/>
    </location>
</feature>
<dbReference type="EC" id="2.4.-.-" evidence="4"/>
<name>A0A9D1QZZ3_9BACT</name>